<dbReference type="Pfam" id="PF17645">
    <property type="entry name" value="Amdase"/>
    <property type="match status" value="1"/>
</dbReference>
<dbReference type="InterPro" id="IPR053714">
    <property type="entry name" value="Iso_Racemase_Enz_sf"/>
</dbReference>
<dbReference type="Proteomes" id="UP000242972">
    <property type="component" value="Unassembled WGS sequence"/>
</dbReference>
<comment type="caution">
    <text evidence="1">The sequence shown here is derived from an EMBL/GenBank/DDBJ whole genome shotgun (WGS) entry which is preliminary data.</text>
</comment>
<dbReference type="PANTHER" id="PTHR40267">
    <property type="entry name" value="BLR3294 PROTEIN"/>
    <property type="match status" value="1"/>
</dbReference>
<gene>
    <name evidence="1" type="ORF">C7B46_14590</name>
</gene>
<dbReference type="InterPro" id="IPR026286">
    <property type="entry name" value="MaiA/AMDase"/>
</dbReference>
<dbReference type="EMBL" id="PXYW01000043">
    <property type="protein sequence ID" value="PSR32386.1"/>
    <property type="molecule type" value="Genomic_DNA"/>
</dbReference>
<dbReference type="PANTHER" id="PTHR40267:SF1">
    <property type="entry name" value="BLR3294 PROTEIN"/>
    <property type="match status" value="1"/>
</dbReference>
<name>A0A2T2XD54_9FIRM</name>
<dbReference type="Gene3D" id="3.40.50.12500">
    <property type="match status" value="1"/>
</dbReference>
<sequence length="212" mass="23223">MAHVLVLRSTDNPLLLNDLHEAMPHIHWIDIPMPYLPGRGETDAERKQLLETVGSLIAPYRQWDAVFYARAYGAFSAEGRAALSARVGGPVITAPGAVLQYFSAQDWQRIFVLTPYGQARHDFEVQWVTEQGLAVVASACLGYDAGQDIVQLTPEDLVPGITTGSRTPADGIYVACTITRTVHYGMALHRTGHRPVISATEAMLKALQEQLS</sequence>
<evidence type="ECO:0000313" key="1">
    <source>
        <dbReference type="EMBL" id="PSR32386.1"/>
    </source>
</evidence>
<evidence type="ECO:0008006" key="3">
    <source>
        <dbReference type="Google" id="ProtNLM"/>
    </source>
</evidence>
<evidence type="ECO:0000313" key="2">
    <source>
        <dbReference type="Proteomes" id="UP000242972"/>
    </source>
</evidence>
<protein>
    <recommendedName>
        <fullName evidence="3">Maleate cis-trans isomerase</fullName>
    </recommendedName>
</protein>
<reference evidence="1 2" key="1">
    <citation type="journal article" date="2014" name="BMC Genomics">
        <title>Comparison of environmental and isolate Sulfobacillus genomes reveals diverse carbon, sulfur, nitrogen, and hydrogen metabolisms.</title>
        <authorList>
            <person name="Justice N.B."/>
            <person name="Norman A."/>
            <person name="Brown C.T."/>
            <person name="Singh A."/>
            <person name="Thomas B.C."/>
            <person name="Banfield J.F."/>
        </authorList>
    </citation>
    <scope>NUCLEOTIDE SEQUENCE [LARGE SCALE GENOMIC DNA]</scope>
    <source>
        <strain evidence="1">AMDSBA4</strain>
    </source>
</reference>
<accession>A0A2T2XD54</accession>
<organism evidence="1 2">
    <name type="scientific">Sulfobacillus benefaciens</name>
    <dbReference type="NCBI Taxonomy" id="453960"/>
    <lineage>
        <taxon>Bacteria</taxon>
        <taxon>Bacillati</taxon>
        <taxon>Bacillota</taxon>
        <taxon>Clostridia</taxon>
        <taxon>Eubacteriales</taxon>
        <taxon>Clostridiales Family XVII. Incertae Sedis</taxon>
        <taxon>Sulfobacillus</taxon>
    </lineage>
</organism>
<dbReference type="AlphaFoldDB" id="A0A2T2XD54"/>
<proteinExistence type="predicted"/>